<dbReference type="STRING" id="9483.ENSCJAP00000017446"/>
<dbReference type="Ensembl" id="ENSCJAT00000018451.5">
    <property type="protein sequence ID" value="ENSCJAP00000017446.5"/>
    <property type="gene ID" value="ENSCJAG00000009416.5"/>
</dbReference>
<dbReference type="FunFam" id="2.60.120.260:FF:000024">
    <property type="entry name" value="SUN domain containing ossification factor"/>
    <property type="match status" value="1"/>
</dbReference>
<feature type="compositionally biased region" description="Gly residues" evidence="16">
    <location>
        <begin position="170"/>
        <end position="179"/>
    </location>
</feature>
<evidence type="ECO:0000256" key="3">
    <source>
        <dbReference type="ARBA" id="ARBA00022692"/>
    </source>
</evidence>
<evidence type="ECO:0000256" key="8">
    <source>
        <dbReference type="ARBA" id="ARBA00023054"/>
    </source>
</evidence>
<dbReference type="HOGENOM" id="CLU_006401_0_0_1"/>
<dbReference type="Pfam" id="PF07738">
    <property type="entry name" value="Sad1_UNC"/>
    <property type="match status" value="1"/>
</dbReference>
<evidence type="ECO:0000256" key="16">
    <source>
        <dbReference type="SAM" id="MobiDB-lite"/>
    </source>
</evidence>
<evidence type="ECO:0000256" key="14">
    <source>
        <dbReference type="ARBA" id="ARBA00075366"/>
    </source>
</evidence>
<dbReference type="AlphaFoldDB" id="F7HW14"/>
<dbReference type="InParanoid" id="F7HW14"/>
<evidence type="ECO:0000256" key="11">
    <source>
        <dbReference type="ARBA" id="ARBA00034697"/>
    </source>
</evidence>
<dbReference type="PANTHER" id="PTHR12953">
    <property type="entry name" value="MEMBRANE PROTEIN CH1 RELATED"/>
    <property type="match status" value="1"/>
</dbReference>
<dbReference type="InterPro" id="IPR012919">
    <property type="entry name" value="SUN_dom"/>
</dbReference>
<feature type="region of interest" description="Disordered" evidence="16">
    <location>
        <begin position="797"/>
        <end position="871"/>
    </location>
</feature>
<proteinExistence type="predicted"/>
<keyword evidence="7" id="KW-1133">Transmembrane helix</keyword>
<reference evidence="18" key="1">
    <citation type="submission" date="2009-03" db="EMBL/GenBank/DDBJ databases">
        <authorList>
            <person name="Warren W."/>
            <person name="Ye L."/>
            <person name="Minx P."/>
            <person name="Worley K."/>
            <person name="Gibbs R."/>
            <person name="Wilson R.K."/>
        </authorList>
    </citation>
    <scope>NUCLEOTIDE SEQUENCE [LARGE SCALE GENOMIC DNA]</scope>
</reference>
<keyword evidence="6" id="KW-0892">Osteogenesis</keyword>
<dbReference type="GO" id="GO:0046850">
    <property type="term" value="P:regulation of bone remodeling"/>
    <property type="evidence" value="ECO:0007669"/>
    <property type="project" value="Ensembl"/>
</dbReference>
<dbReference type="SUPFAM" id="SSF49785">
    <property type="entry name" value="Galactose-binding domain-like"/>
    <property type="match status" value="1"/>
</dbReference>
<dbReference type="PANTHER" id="PTHR12953:SF0">
    <property type="entry name" value="SUN DOMAIN-CONTAINING OSSIFICATION FACTOR"/>
    <property type="match status" value="1"/>
</dbReference>
<keyword evidence="9" id="KW-0472">Membrane</keyword>
<dbReference type="InterPro" id="IPR045120">
    <property type="entry name" value="Suco/Slp1-like"/>
</dbReference>
<dbReference type="PROSITE" id="PS51469">
    <property type="entry name" value="SUN"/>
    <property type="match status" value="1"/>
</dbReference>
<feature type="region of interest" description="Disordered" evidence="16">
    <location>
        <begin position="164"/>
        <end position="196"/>
    </location>
</feature>
<sequence>MPKLISLAVSSEIIVFPNKTMGSRRDRERENRVLEGKLPLPKGLARTQRARADGRAFVTGNAEGHGPPPDFLNAKQLVGGTWGRRSSYGVGSESLWSPPSGFSPATSKGAWPARTRGGCGRRGTLVTRPFPAQRCVRCRGPAGDWLLRGDTRRPLVTGRLEQDPGRAGRIWGGSGGGGGCRRRAWTSRRPQERQSPESFCEASLSAPLWGPRRGRPGRELLKSRSASATALRTLRPILALLLRLLHLGLGSGGCREDVPPSGRGKKEEKMKKHRQALALVSCLFLCSLVWLPSWRVCCKESSSASASSYYSQDDNCALQNEDVQFQKKDEREGPINAELLGKSGSNLPISPEEYKSKDDSIMDVQNTESKKLSPPVVEILPTVDLHEDSSSVVVDSETVENISSSSTSEITPISKLDEIEKSGTIPVAKPSETEQSETDCDVGEANAPIEQPSFVNPPDGLVGQHIENVSSSHGKGKITKSEFESKVSASEQGGGDPKSGLNASDNLKNESSDYTKPGEIDPTSVASSKDPEDIPTFDEWKKKVMEVEKEKSQSMHSSSNGGSHATKKVQKNRNNYASVECGAKILAANPEAKSTSAILIENMDLYMLNPCSTKIWFVIELCEPIQVKQLDIANYELFSSTPKDFLVSISDRYPTNKWIKLGTFHGRDERNVQSFPLDEQMYAKYVKMFIKYIKVELVSHFGSEHFCPLSLIRVFGTSMVEEYEEIADSQYHSERQELFDEDYDYPLDYNTGEDKSSKNLLGSATNAILNMVNIAANILGAKTEELTEGNKSISENATATAAPKMPESTPVSTPVPSPEDVTTEVHTHDMEPSRPDTPKESPIVQLVQEEEEEASPSTVTLLGSGEQEDESSPWFESETQIFCSELTTICCISSFSEYIYKWCSVGVALYRQRSRTAWSKGKDYLVSAEPPLLLPAESVDVSVLQPLSGELENKNIEREAETVVLGDLSSSMHQDDLVNYTVDAIELEPSHSQTLSQSFLLDITPEINLLPKIEVSESVKYEAGHIPSQVIPQESSVEIDNEMEQKSESFSSIEKPSIAYETNKVNEVTDNIVKQDVNSMQIFTKLSETIVPPINAAVPDNEDGEAKMNIADTAKQTLTSVVDSSSLPEVKEEEQSPEDALLRGFQRTATDFYAELQNSTDLGYANGNLVHGSNQKESVFMRLNNRIKALEVNMSLSGRYLEELSQRYRKQMEEMQKAFNKTIVKLQNTSRIAEEQDQRQTEAIQLLQAQLSNMTQLVSNLSTTVAELKREVSDRQSYLLISLVLCVILGLMLCMQRCRNTSQFDGDYISKLPKSNQYPSPKRCFSSYDDMNLKRRTSFPLIRSKSLQLTGKEVDPNDLYIVEPLKFSPEKKKKRCKYKIEKIETIKPAEPLHPIANGDIKGRKPFTNQRDFSNMGEVYHSSYKGPPSEGSSETSSQSEESYFCGISACTSLCNGQSQKTKTEKRALKRRRSKVQDQGKLIKTLIQTKSGSLPSLHDIIKGNKEITVGTFGVTAVSGHI</sequence>
<keyword evidence="19" id="KW-1185">Reference proteome</keyword>
<keyword evidence="3" id="KW-0812">Transmembrane</keyword>
<comment type="subcellular location">
    <subcellularLocation>
        <location evidence="11">Rough endoplasmic reticulum membrane</location>
        <topology evidence="11">Single-pass type I membrane protein</topology>
    </subcellularLocation>
</comment>
<feature type="compositionally biased region" description="Low complexity" evidence="16">
    <location>
        <begin position="554"/>
        <end position="564"/>
    </location>
</feature>
<evidence type="ECO:0000313" key="18">
    <source>
        <dbReference type="Ensembl" id="ENSCJAP00000017446.5"/>
    </source>
</evidence>
<keyword evidence="1" id="KW-0217">Developmental protein</keyword>
<protein>
    <recommendedName>
        <fullName evidence="13">SUN domain-containing ossification factor</fullName>
    </recommendedName>
    <alternativeName>
        <fullName evidence="15">Membrane protein CH1</fullName>
    </alternativeName>
    <alternativeName>
        <fullName evidence="14">SUN-like protein 1</fullName>
    </alternativeName>
</protein>
<accession>U3DC93</accession>
<evidence type="ECO:0000256" key="6">
    <source>
        <dbReference type="ARBA" id="ARBA00022855"/>
    </source>
</evidence>
<feature type="compositionally biased region" description="Basic and acidic residues" evidence="16">
    <location>
        <begin position="538"/>
        <end position="553"/>
    </location>
</feature>
<evidence type="ECO:0000256" key="2">
    <source>
        <dbReference type="ARBA" id="ARBA00022553"/>
    </source>
</evidence>
<dbReference type="GO" id="GO:0032967">
    <property type="term" value="P:positive regulation of collagen biosynthetic process"/>
    <property type="evidence" value="ECO:0007669"/>
    <property type="project" value="Ensembl"/>
</dbReference>
<evidence type="ECO:0000256" key="1">
    <source>
        <dbReference type="ARBA" id="ARBA00022473"/>
    </source>
</evidence>
<dbReference type="Proteomes" id="UP000008225">
    <property type="component" value="Chromosome 18"/>
</dbReference>
<evidence type="ECO:0000256" key="4">
    <source>
        <dbReference type="ARBA" id="ARBA00022729"/>
    </source>
</evidence>
<feature type="compositionally biased region" description="Low complexity" evidence="16">
    <location>
        <begin position="400"/>
        <end position="414"/>
    </location>
</feature>
<name>F7HW14_CALJA</name>
<evidence type="ECO:0000313" key="19">
    <source>
        <dbReference type="Proteomes" id="UP000008225"/>
    </source>
</evidence>
<evidence type="ECO:0000256" key="9">
    <source>
        <dbReference type="ARBA" id="ARBA00023136"/>
    </source>
</evidence>
<evidence type="ECO:0000256" key="7">
    <source>
        <dbReference type="ARBA" id="ARBA00022989"/>
    </source>
</evidence>
<feature type="region of interest" description="Disordered" evidence="16">
    <location>
        <begin position="93"/>
        <end position="115"/>
    </location>
</feature>
<gene>
    <name evidence="18" type="primary">SUCO</name>
</gene>
<dbReference type="Bgee" id="ENSCJAG00000009416">
    <property type="expression patterns" value="Expressed in ovary and 6 other cell types or tissues"/>
</dbReference>
<evidence type="ECO:0000256" key="13">
    <source>
        <dbReference type="ARBA" id="ARBA00067685"/>
    </source>
</evidence>
<dbReference type="GO" id="GO:0034975">
    <property type="term" value="P:protein folding in endoplasmic reticulum"/>
    <property type="evidence" value="ECO:0007669"/>
    <property type="project" value="TreeGrafter"/>
</dbReference>
<dbReference type="GO" id="GO:0045669">
    <property type="term" value="P:positive regulation of osteoblast differentiation"/>
    <property type="evidence" value="ECO:0007669"/>
    <property type="project" value="Ensembl"/>
</dbReference>
<keyword evidence="4" id="KW-0732">Signal</keyword>
<comment type="function">
    <text evidence="12">Required for bone modeling during late embryogenesis. Regulates type I collagen synthesis in osteoblasts during their postnatal maturation.</text>
</comment>
<organism evidence="18 19">
    <name type="scientific">Callithrix jacchus</name>
    <name type="common">White-tufted-ear marmoset</name>
    <name type="synonym">Simia Jacchus</name>
    <dbReference type="NCBI Taxonomy" id="9483"/>
    <lineage>
        <taxon>Eukaryota</taxon>
        <taxon>Metazoa</taxon>
        <taxon>Chordata</taxon>
        <taxon>Craniata</taxon>
        <taxon>Vertebrata</taxon>
        <taxon>Euteleostomi</taxon>
        <taxon>Mammalia</taxon>
        <taxon>Eutheria</taxon>
        <taxon>Euarchontoglires</taxon>
        <taxon>Primates</taxon>
        <taxon>Haplorrhini</taxon>
        <taxon>Platyrrhini</taxon>
        <taxon>Cebidae</taxon>
        <taxon>Callitrichinae</taxon>
        <taxon>Callithrix</taxon>
        <taxon>Callithrix</taxon>
    </lineage>
</organism>
<dbReference type="OMA" id="WFELETQ"/>
<dbReference type="InterPro" id="IPR008979">
    <property type="entry name" value="Galactose-bd-like_sf"/>
</dbReference>
<dbReference type="FunCoup" id="F7HW14">
    <property type="interactions" value="2966"/>
</dbReference>
<dbReference type="GeneTree" id="ENSGT00390000013502"/>
<feature type="compositionally biased region" description="Basic and acidic residues" evidence="16">
    <location>
        <begin position="823"/>
        <end position="839"/>
    </location>
</feature>
<accession>F7HW14</accession>
<feature type="region of interest" description="Disordered" evidence="16">
    <location>
        <begin position="337"/>
        <end position="357"/>
    </location>
</feature>
<dbReference type="GO" id="GO:0001503">
    <property type="term" value="P:ossification"/>
    <property type="evidence" value="ECO:0007669"/>
    <property type="project" value="UniProtKB-KW"/>
</dbReference>
<keyword evidence="10" id="KW-0325">Glycoprotein</keyword>
<keyword evidence="8" id="KW-0175">Coiled coil</keyword>
<evidence type="ECO:0000256" key="12">
    <source>
        <dbReference type="ARBA" id="ARBA00055064"/>
    </source>
</evidence>
<feature type="compositionally biased region" description="Low complexity" evidence="16">
    <location>
        <begin position="806"/>
        <end position="820"/>
    </location>
</feature>
<reference evidence="18" key="2">
    <citation type="submission" date="2025-08" db="UniProtKB">
        <authorList>
            <consortium name="Ensembl"/>
        </authorList>
    </citation>
    <scope>IDENTIFICATION</scope>
</reference>
<keyword evidence="5" id="KW-0256">Endoplasmic reticulum</keyword>
<feature type="compositionally biased region" description="Low complexity" evidence="16">
    <location>
        <begin position="1428"/>
        <end position="1437"/>
    </location>
</feature>
<evidence type="ECO:0000256" key="10">
    <source>
        <dbReference type="ARBA" id="ARBA00023180"/>
    </source>
</evidence>
<feature type="compositionally biased region" description="Basic and acidic residues" evidence="16">
    <location>
        <begin position="507"/>
        <end position="519"/>
    </location>
</feature>
<keyword evidence="2" id="KW-0597">Phosphoprotein</keyword>
<reference evidence="18" key="3">
    <citation type="submission" date="2025-09" db="UniProtKB">
        <authorList>
            <consortium name="Ensembl"/>
        </authorList>
    </citation>
    <scope>IDENTIFICATION</scope>
</reference>
<evidence type="ECO:0000256" key="15">
    <source>
        <dbReference type="ARBA" id="ARBA00081911"/>
    </source>
</evidence>
<feature type="domain" description="SUN" evidence="17">
    <location>
        <begin position="550"/>
        <end position="719"/>
    </location>
</feature>
<feature type="region of interest" description="Disordered" evidence="16">
    <location>
        <begin position="400"/>
        <end position="570"/>
    </location>
</feature>
<dbReference type="Gene3D" id="2.60.120.260">
    <property type="entry name" value="Galactose-binding domain-like"/>
    <property type="match status" value="1"/>
</dbReference>
<evidence type="ECO:0000259" key="17">
    <source>
        <dbReference type="PROSITE" id="PS51469"/>
    </source>
</evidence>
<feature type="region of interest" description="Disordered" evidence="16">
    <location>
        <begin position="1417"/>
        <end position="1437"/>
    </location>
</feature>
<dbReference type="GO" id="GO:0030867">
    <property type="term" value="C:rough endoplasmic reticulum membrane"/>
    <property type="evidence" value="ECO:0007669"/>
    <property type="project" value="UniProtKB-SubCell"/>
</dbReference>
<evidence type="ECO:0000256" key="5">
    <source>
        <dbReference type="ARBA" id="ARBA00022824"/>
    </source>
</evidence>